<dbReference type="NCBIfam" id="TIGR00079">
    <property type="entry name" value="pept_deformyl"/>
    <property type="match status" value="1"/>
</dbReference>
<dbReference type="PANTHER" id="PTHR10458">
    <property type="entry name" value="PEPTIDE DEFORMYLASE"/>
    <property type="match status" value="1"/>
</dbReference>
<keyword evidence="4" id="KW-1185">Reference proteome</keyword>
<evidence type="ECO:0000313" key="4">
    <source>
        <dbReference type="Proteomes" id="UP001596011"/>
    </source>
</evidence>
<evidence type="ECO:0000256" key="2">
    <source>
        <dbReference type="HAMAP-Rule" id="MF_00163"/>
    </source>
</evidence>
<feature type="binding site" evidence="2">
    <location>
        <position position="151"/>
    </location>
    <ligand>
        <name>Fe cation</name>
        <dbReference type="ChEBI" id="CHEBI:24875"/>
    </ligand>
</feature>
<evidence type="ECO:0000256" key="1">
    <source>
        <dbReference type="ARBA" id="ARBA00010759"/>
    </source>
</evidence>
<dbReference type="EMBL" id="JBHSFI010000003">
    <property type="protein sequence ID" value="MFC4628686.1"/>
    <property type="molecule type" value="Genomic_DNA"/>
</dbReference>
<dbReference type="EC" id="3.5.1.88" evidence="2"/>
<keyword evidence="2 3" id="KW-0378">Hydrolase</keyword>
<keyword evidence="2" id="KW-0648">Protein biosynthesis</keyword>
<keyword evidence="2" id="KW-0408">Iron</keyword>
<comment type="catalytic activity">
    <reaction evidence="2">
        <text>N-terminal N-formyl-L-methionyl-[peptide] + H2O = N-terminal L-methionyl-[peptide] + formate</text>
        <dbReference type="Rhea" id="RHEA:24420"/>
        <dbReference type="Rhea" id="RHEA-COMP:10639"/>
        <dbReference type="Rhea" id="RHEA-COMP:10640"/>
        <dbReference type="ChEBI" id="CHEBI:15377"/>
        <dbReference type="ChEBI" id="CHEBI:15740"/>
        <dbReference type="ChEBI" id="CHEBI:49298"/>
        <dbReference type="ChEBI" id="CHEBI:64731"/>
        <dbReference type="EC" id="3.5.1.88"/>
    </reaction>
</comment>
<dbReference type="PIRSF" id="PIRSF004749">
    <property type="entry name" value="Pep_def"/>
    <property type="match status" value="1"/>
</dbReference>
<organism evidence="3 4">
    <name type="scientific">Promicromonospora alba</name>
    <dbReference type="NCBI Taxonomy" id="1616110"/>
    <lineage>
        <taxon>Bacteria</taxon>
        <taxon>Bacillati</taxon>
        <taxon>Actinomycetota</taxon>
        <taxon>Actinomycetes</taxon>
        <taxon>Micrococcales</taxon>
        <taxon>Promicromonosporaceae</taxon>
        <taxon>Promicromonospora</taxon>
    </lineage>
</organism>
<comment type="cofactor">
    <cofactor evidence="2">
        <name>Fe(2+)</name>
        <dbReference type="ChEBI" id="CHEBI:29033"/>
    </cofactor>
    <text evidence="2">Binds 1 Fe(2+) ion.</text>
</comment>
<dbReference type="HAMAP" id="MF_00163">
    <property type="entry name" value="Pep_deformylase"/>
    <property type="match status" value="1"/>
</dbReference>
<comment type="caution">
    <text evidence="3">The sequence shown here is derived from an EMBL/GenBank/DDBJ whole genome shotgun (WGS) entry which is preliminary data.</text>
</comment>
<keyword evidence="2" id="KW-0479">Metal-binding</keyword>
<proteinExistence type="inferred from homology"/>
<dbReference type="PANTHER" id="PTHR10458:SF22">
    <property type="entry name" value="PEPTIDE DEFORMYLASE"/>
    <property type="match status" value="1"/>
</dbReference>
<dbReference type="NCBIfam" id="NF001159">
    <property type="entry name" value="PRK00150.1-3"/>
    <property type="match status" value="1"/>
</dbReference>
<dbReference type="Gene3D" id="3.90.45.10">
    <property type="entry name" value="Peptide deformylase"/>
    <property type="match status" value="1"/>
</dbReference>
<dbReference type="RefSeq" id="WP_377135014.1">
    <property type="nucleotide sequence ID" value="NZ_JBHSFI010000003.1"/>
</dbReference>
<sequence>MTLPRSDNSWIEGVTDDVVTLGDPRLKAPTATIDAADAGDLLATLVTRLRELNGAGLAAPQIGVSVRAAIVEVRRTDVFPDRPETGLIELLNPVVVERSAATTLDWEGCFSVPGYLGLTPRAERITVRCTTTAGETVTSEFTGYTARVVQHEIDHLDGLVYLDRMPDLTSLTTAQNYLDHHRPAPS</sequence>
<feature type="active site" evidence="2">
    <location>
        <position position="152"/>
    </location>
</feature>
<protein>
    <recommendedName>
        <fullName evidence="2">Peptide deformylase</fullName>
        <shortName evidence="2">PDF</shortName>
        <ecNumber evidence="2">3.5.1.88</ecNumber>
    </recommendedName>
    <alternativeName>
        <fullName evidence="2">Polypeptide deformylase</fullName>
    </alternativeName>
</protein>
<dbReference type="Pfam" id="PF01327">
    <property type="entry name" value="Pep_deformylase"/>
    <property type="match status" value="1"/>
</dbReference>
<dbReference type="Proteomes" id="UP001596011">
    <property type="component" value="Unassembled WGS sequence"/>
</dbReference>
<dbReference type="InterPro" id="IPR023635">
    <property type="entry name" value="Peptide_deformylase"/>
</dbReference>
<dbReference type="InterPro" id="IPR036821">
    <property type="entry name" value="Peptide_deformylase_sf"/>
</dbReference>
<gene>
    <name evidence="2 3" type="primary">def</name>
    <name evidence="3" type="ORF">ACFO6V_10605</name>
</gene>
<reference evidence="4" key="1">
    <citation type="journal article" date="2019" name="Int. J. Syst. Evol. Microbiol.">
        <title>The Global Catalogue of Microorganisms (GCM) 10K type strain sequencing project: providing services to taxonomists for standard genome sequencing and annotation.</title>
        <authorList>
            <consortium name="The Broad Institute Genomics Platform"/>
            <consortium name="The Broad Institute Genome Sequencing Center for Infectious Disease"/>
            <person name="Wu L."/>
            <person name="Ma J."/>
        </authorList>
    </citation>
    <scope>NUCLEOTIDE SEQUENCE [LARGE SCALE GENOMIC DNA]</scope>
    <source>
        <strain evidence="4">CCUG 42722</strain>
    </source>
</reference>
<feature type="binding site" evidence="2">
    <location>
        <position position="109"/>
    </location>
    <ligand>
        <name>Fe cation</name>
        <dbReference type="ChEBI" id="CHEBI:24875"/>
    </ligand>
</feature>
<dbReference type="SUPFAM" id="SSF56420">
    <property type="entry name" value="Peptide deformylase"/>
    <property type="match status" value="1"/>
</dbReference>
<comment type="similarity">
    <text evidence="1 2">Belongs to the polypeptide deformylase family.</text>
</comment>
<accession>A0ABV9HGE8</accession>
<evidence type="ECO:0000313" key="3">
    <source>
        <dbReference type="EMBL" id="MFC4628686.1"/>
    </source>
</evidence>
<name>A0ABV9HGE8_9MICO</name>
<dbReference type="GO" id="GO:0042586">
    <property type="term" value="F:peptide deformylase activity"/>
    <property type="evidence" value="ECO:0007669"/>
    <property type="project" value="UniProtKB-EC"/>
</dbReference>
<feature type="binding site" evidence="2">
    <location>
        <position position="155"/>
    </location>
    <ligand>
        <name>Fe cation</name>
        <dbReference type="ChEBI" id="CHEBI:24875"/>
    </ligand>
</feature>
<dbReference type="PRINTS" id="PR01576">
    <property type="entry name" value="PDEFORMYLASE"/>
</dbReference>
<comment type="function">
    <text evidence="2">Removes the formyl group from the N-terminal Met of newly synthesized proteins. Requires at least a dipeptide for an efficient rate of reaction. N-terminal L-methionine is a prerequisite for activity but the enzyme has broad specificity at other positions.</text>
</comment>
<dbReference type="CDD" id="cd00487">
    <property type="entry name" value="Pep_deformylase"/>
    <property type="match status" value="1"/>
</dbReference>